<dbReference type="RefSeq" id="WP_154468159.1">
    <property type="nucleotide sequence ID" value="NZ_JAXDZL010000182.1"/>
</dbReference>
<keyword evidence="1" id="KW-0472">Membrane</keyword>
<organism evidence="2 3">
    <name type="scientific">Eisenbergiella porci</name>
    <dbReference type="NCBI Taxonomy" id="2652274"/>
    <lineage>
        <taxon>Bacteria</taxon>
        <taxon>Bacillati</taxon>
        <taxon>Bacillota</taxon>
        <taxon>Clostridia</taxon>
        <taxon>Lachnospirales</taxon>
        <taxon>Lachnospiraceae</taxon>
        <taxon>Eisenbergiella</taxon>
    </lineage>
</organism>
<accession>A0A6N7W953</accession>
<dbReference type="GeneID" id="86057158"/>
<sequence length="107" mass="11806">MPLNMAAQPHTRAKAPVTAARIPAPLFFLIFLSILFFPTFLFSLIFFSCLSFLRRYTFHKLPCAVSAAADGTGGSAALSGKGRVKAKTHRRIKKADFSFLSSSYKYP</sequence>
<evidence type="ECO:0000313" key="2">
    <source>
        <dbReference type="EMBL" id="MSS91791.1"/>
    </source>
</evidence>
<dbReference type="AlphaFoldDB" id="A0A6N7W953"/>
<evidence type="ECO:0000313" key="3">
    <source>
        <dbReference type="Proteomes" id="UP000436047"/>
    </source>
</evidence>
<feature type="transmembrane region" description="Helical" evidence="1">
    <location>
        <begin position="26"/>
        <end position="53"/>
    </location>
</feature>
<evidence type="ECO:0000256" key="1">
    <source>
        <dbReference type="SAM" id="Phobius"/>
    </source>
</evidence>
<reference evidence="2 3" key="1">
    <citation type="submission" date="2019-08" db="EMBL/GenBank/DDBJ databases">
        <title>In-depth cultivation of the pig gut microbiome towards novel bacterial diversity and tailored functional studies.</title>
        <authorList>
            <person name="Wylensek D."/>
            <person name="Hitch T.C.A."/>
            <person name="Clavel T."/>
        </authorList>
    </citation>
    <scope>NUCLEOTIDE SEQUENCE [LARGE SCALE GENOMIC DNA]</scope>
    <source>
        <strain evidence="2 3">WCA-389-WT-23B</strain>
    </source>
</reference>
<keyword evidence="1" id="KW-0812">Transmembrane</keyword>
<keyword evidence="1" id="KW-1133">Transmembrane helix</keyword>
<gene>
    <name evidence="2" type="ORF">FYJ45_27325</name>
</gene>
<name>A0A6N7W953_9FIRM</name>
<dbReference type="Proteomes" id="UP000436047">
    <property type="component" value="Unassembled WGS sequence"/>
</dbReference>
<keyword evidence="3" id="KW-1185">Reference proteome</keyword>
<protein>
    <submittedName>
        <fullName evidence="2">Uncharacterized protein</fullName>
    </submittedName>
</protein>
<comment type="caution">
    <text evidence="2">The sequence shown here is derived from an EMBL/GenBank/DDBJ whole genome shotgun (WGS) entry which is preliminary data.</text>
</comment>
<proteinExistence type="predicted"/>
<dbReference type="EMBL" id="VUMI01000080">
    <property type="protein sequence ID" value="MSS91791.1"/>
    <property type="molecule type" value="Genomic_DNA"/>
</dbReference>